<dbReference type="HAMAP" id="MF_00156">
    <property type="entry name" value="PanB"/>
    <property type="match status" value="1"/>
</dbReference>
<dbReference type="SUPFAM" id="SSF51621">
    <property type="entry name" value="Phosphoenolpyruvate/pyruvate domain"/>
    <property type="match status" value="1"/>
</dbReference>
<feature type="active site" description="Proton acceptor" evidence="7 8">
    <location>
        <position position="185"/>
    </location>
</feature>
<dbReference type="InterPro" id="IPR040442">
    <property type="entry name" value="Pyrv_kinase-like_dom_sf"/>
</dbReference>
<dbReference type="RefSeq" id="WP_084578087.1">
    <property type="nucleotide sequence ID" value="NZ_CP155572.1"/>
</dbReference>
<evidence type="ECO:0000256" key="10">
    <source>
        <dbReference type="PIRSR" id="PIRSR000388-3"/>
    </source>
</evidence>
<dbReference type="AlphaFoldDB" id="A0A1W2EQ40"/>
<keyword evidence="5 7" id="KW-0808">Transferase</keyword>
<dbReference type="Gene3D" id="3.20.20.60">
    <property type="entry name" value="Phosphoenolpyruvate-binding domains"/>
    <property type="match status" value="1"/>
</dbReference>
<gene>
    <name evidence="7" type="primary">panB</name>
    <name evidence="11" type="ORF">SAMN04488500_12760</name>
</gene>
<dbReference type="GO" id="GO:0008168">
    <property type="term" value="F:methyltransferase activity"/>
    <property type="evidence" value="ECO:0007669"/>
    <property type="project" value="UniProtKB-KW"/>
</dbReference>
<evidence type="ECO:0000256" key="3">
    <source>
        <dbReference type="ARBA" id="ARBA00011424"/>
    </source>
</evidence>
<feature type="binding site" evidence="7 10">
    <location>
        <position position="86"/>
    </location>
    <ligand>
        <name>Mg(2+)</name>
        <dbReference type="ChEBI" id="CHEBI:18420"/>
    </ligand>
</feature>
<protein>
    <recommendedName>
        <fullName evidence="7">3-methyl-2-oxobutanoate hydroxymethyltransferase</fullName>
        <ecNumber evidence="7">2.1.2.11</ecNumber>
    </recommendedName>
    <alternativeName>
        <fullName evidence="7">Ketopantoate hydroxymethyltransferase</fullName>
        <shortName evidence="7">KPHMT</shortName>
    </alternativeName>
</protein>
<evidence type="ECO:0000256" key="4">
    <source>
        <dbReference type="ARBA" id="ARBA00022655"/>
    </source>
</evidence>
<dbReference type="GO" id="GO:0005737">
    <property type="term" value="C:cytoplasm"/>
    <property type="evidence" value="ECO:0007669"/>
    <property type="project" value="UniProtKB-SubCell"/>
</dbReference>
<feature type="binding site" evidence="7 9">
    <location>
        <begin position="47"/>
        <end position="48"/>
    </location>
    <ligand>
        <name>3-methyl-2-oxobutanoate</name>
        <dbReference type="ChEBI" id="CHEBI:11851"/>
    </ligand>
</feature>
<evidence type="ECO:0000256" key="6">
    <source>
        <dbReference type="ARBA" id="ARBA00056497"/>
    </source>
</evidence>
<feature type="binding site" evidence="7 10">
    <location>
        <position position="47"/>
    </location>
    <ligand>
        <name>Mg(2+)</name>
        <dbReference type="ChEBI" id="CHEBI:18420"/>
    </ligand>
</feature>
<dbReference type="UniPathway" id="UPA00028">
    <property type="reaction ID" value="UER00003"/>
</dbReference>
<dbReference type="PANTHER" id="PTHR20881:SF0">
    <property type="entry name" value="3-METHYL-2-OXOBUTANOATE HYDROXYMETHYLTRANSFERASE"/>
    <property type="match status" value="1"/>
</dbReference>
<dbReference type="GO" id="GO:0003864">
    <property type="term" value="F:3-methyl-2-oxobutanoate hydroxymethyltransferase activity"/>
    <property type="evidence" value="ECO:0007669"/>
    <property type="project" value="UniProtKB-UniRule"/>
</dbReference>
<reference evidence="11 12" key="1">
    <citation type="submission" date="2017-04" db="EMBL/GenBank/DDBJ databases">
        <authorList>
            <person name="Afonso C.L."/>
            <person name="Miller P.J."/>
            <person name="Scott M.A."/>
            <person name="Spackman E."/>
            <person name="Goraichik I."/>
            <person name="Dimitrov K.M."/>
            <person name="Suarez D.L."/>
            <person name="Swayne D.E."/>
        </authorList>
    </citation>
    <scope>NUCLEOTIDE SEQUENCE [LARGE SCALE GENOMIC DNA]</scope>
    <source>
        <strain evidence="11 12">DSM 5090</strain>
    </source>
</reference>
<dbReference type="InterPro" id="IPR003700">
    <property type="entry name" value="Pantoate_hydroxy_MeTrfase"/>
</dbReference>
<dbReference type="EC" id="2.1.2.11" evidence="7"/>
<proteinExistence type="inferred from homology"/>
<comment type="subcellular location">
    <subcellularLocation>
        <location evidence="7">Cytoplasm</location>
    </subcellularLocation>
</comment>
<keyword evidence="7" id="KW-0963">Cytoplasm</keyword>
<dbReference type="EMBL" id="FWXI01000027">
    <property type="protein sequence ID" value="SMD11800.1"/>
    <property type="molecule type" value="Genomic_DNA"/>
</dbReference>
<dbReference type="FunFam" id="3.20.20.60:FF:000003">
    <property type="entry name" value="3-methyl-2-oxobutanoate hydroxymethyltransferase"/>
    <property type="match status" value="1"/>
</dbReference>
<keyword evidence="4 7" id="KW-0566">Pantothenate biosynthesis</keyword>
<evidence type="ECO:0000256" key="9">
    <source>
        <dbReference type="PIRSR" id="PIRSR000388-2"/>
    </source>
</evidence>
<comment type="catalytic activity">
    <reaction evidence="7">
        <text>(6R)-5,10-methylene-5,6,7,8-tetrahydrofolate + 3-methyl-2-oxobutanoate + H2O = 2-dehydropantoate + (6S)-5,6,7,8-tetrahydrofolate</text>
        <dbReference type="Rhea" id="RHEA:11824"/>
        <dbReference type="ChEBI" id="CHEBI:11561"/>
        <dbReference type="ChEBI" id="CHEBI:11851"/>
        <dbReference type="ChEBI" id="CHEBI:15377"/>
        <dbReference type="ChEBI" id="CHEBI:15636"/>
        <dbReference type="ChEBI" id="CHEBI:57453"/>
        <dbReference type="EC" id="2.1.2.11"/>
    </reaction>
</comment>
<organism evidence="11 12">
    <name type="scientific">Sporomusa malonica</name>
    <dbReference type="NCBI Taxonomy" id="112901"/>
    <lineage>
        <taxon>Bacteria</taxon>
        <taxon>Bacillati</taxon>
        <taxon>Bacillota</taxon>
        <taxon>Negativicutes</taxon>
        <taxon>Selenomonadales</taxon>
        <taxon>Sporomusaceae</taxon>
        <taxon>Sporomusa</taxon>
    </lineage>
</organism>
<dbReference type="PANTHER" id="PTHR20881">
    <property type="entry name" value="3-METHYL-2-OXOBUTANOATE HYDROXYMETHYLTRANSFERASE"/>
    <property type="match status" value="1"/>
</dbReference>
<accession>A0A1W2EQ40</accession>
<comment type="subunit">
    <text evidence="3 7">Homodecamer; pentamer of dimers.</text>
</comment>
<dbReference type="CDD" id="cd06557">
    <property type="entry name" value="KPHMT-like"/>
    <property type="match status" value="1"/>
</dbReference>
<comment type="similarity">
    <text evidence="2 7">Belongs to the PanB family.</text>
</comment>
<evidence type="ECO:0000313" key="12">
    <source>
        <dbReference type="Proteomes" id="UP000192738"/>
    </source>
</evidence>
<evidence type="ECO:0000256" key="8">
    <source>
        <dbReference type="PIRSR" id="PIRSR000388-1"/>
    </source>
</evidence>
<keyword evidence="7 10" id="KW-0460">Magnesium</keyword>
<name>A0A1W2EQ40_9FIRM</name>
<keyword evidence="12" id="KW-1185">Reference proteome</keyword>
<evidence type="ECO:0000256" key="5">
    <source>
        <dbReference type="ARBA" id="ARBA00022679"/>
    </source>
</evidence>
<dbReference type="GO" id="GO:0000287">
    <property type="term" value="F:magnesium ion binding"/>
    <property type="evidence" value="ECO:0007669"/>
    <property type="project" value="TreeGrafter"/>
</dbReference>
<evidence type="ECO:0000313" key="11">
    <source>
        <dbReference type="EMBL" id="SMD11800.1"/>
    </source>
</evidence>
<sequence length="283" mass="30587">MTRAKVTIPYLMEKKAKKEQITMITGYDYPMALLEEKAGIDIILCGDSLGMTVYGFDGTLPVTMDMMIVHAAAVKRGAPNAFVIGDMPFLSYQVSPQEAVRNAGRFMKEANVDCIKLEGGIAMAEAVRAIVNAGIPVMGHLGLTPQSTSALGGFKAQGRSAEAAYRIIEDAAALEAAGVCSILLEAIPPEVAKIITEKSKVPIISIGAGIHCDGQLLIVHDMLGFFDRFVPKFVKKYANLNASILEALNQYKEEVEKGAFPAKEHCYGMPEEELNKLKDMVEA</sequence>
<dbReference type="PIRSF" id="PIRSF000388">
    <property type="entry name" value="Pantoate_hydroxy_MeTrfase"/>
    <property type="match status" value="1"/>
</dbReference>
<comment type="pathway">
    <text evidence="1 7">Cofactor biosynthesis; (R)-pantothenate biosynthesis; (R)-pantoate from 3-methyl-2-oxobutanoate: step 1/2.</text>
</comment>
<dbReference type="Pfam" id="PF02548">
    <property type="entry name" value="Pantoate_transf"/>
    <property type="match status" value="1"/>
</dbReference>
<evidence type="ECO:0000256" key="7">
    <source>
        <dbReference type="HAMAP-Rule" id="MF_00156"/>
    </source>
</evidence>
<dbReference type="STRING" id="112901.SAMN04488500_12760"/>
<comment type="cofactor">
    <cofactor evidence="7 10">
        <name>Mg(2+)</name>
        <dbReference type="ChEBI" id="CHEBI:18420"/>
    </cofactor>
    <text evidence="7 10">Binds 1 Mg(2+) ion per subunit.</text>
</comment>
<dbReference type="OrthoDB" id="9781789at2"/>
<evidence type="ECO:0000256" key="1">
    <source>
        <dbReference type="ARBA" id="ARBA00005033"/>
    </source>
</evidence>
<dbReference type="GO" id="GO:0032259">
    <property type="term" value="P:methylation"/>
    <property type="evidence" value="ECO:0007669"/>
    <property type="project" value="UniProtKB-KW"/>
</dbReference>
<dbReference type="Proteomes" id="UP000192738">
    <property type="component" value="Unassembled WGS sequence"/>
</dbReference>
<keyword evidence="11" id="KW-0489">Methyltransferase</keyword>
<feature type="binding site" evidence="7 9">
    <location>
        <position position="86"/>
    </location>
    <ligand>
        <name>3-methyl-2-oxobutanoate</name>
        <dbReference type="ChEBI" id="CHEBI:11851"/>
    </ligand>
</feature>
<dbReference type="GO" id="GO:0015940">
    <property type="term" value="P:pantothenate biosynthetic process"/>
    <property type="evidence" value="ECO:0007669"/>
    <property type="project" value="UniProtKB-UniRule"/>
</dbReference>
<feature type="binding site" evidence="7 9">
    <location>
        <position position="116"/>
    </location>
    <ligand>
        <name>3-methyl-2-oxobutanoate</name>
        <dbReference type="ChEBI" id="CHEBI:11851"/>
    </ligand>
</feature>
<dbReference type="NCBIfam" id="TIGR00222">
    <property type="entry name" value="panB"/>
    <property type="match status" value="1"/>
</dbReference>
<dbReference type="NCBIfam" id="NF001452">
    <property type="entry name" value="PRK00311.1"/>
    <property type="match status" value="1"/>
</dbReference>
<feature type="binding site" evidence="7 10">
    <location>
        <position position="118"/>
    </location>
    <ligand>
        <name>Mg(2+)</name>
        <dbReference type="ChEBI" id="CHEBI:18420"/>
    </ligand>
</feature>
<evidence type="ECO:0000256" key="2">
    <source>
        <dbReference type="ARBA" id="ARBA00008676"/>
    </source>
</evidence>
<comment type="function">
    <text evidence="6 7">Catalyzes the reversible reaction in which hydroxymethyl group from 5,10-methylenetetrahydrofolate is transferred onto alpha-ketoisovalerate to form ketopantoate.</text>
</comment>
<dbReference type="InterPro" id="IPR015813">
    <property type="entry name" value="Pyrv/PenolPyrv_kinase-like_dom"/>
</dbReference>
<keyword evidence="7 10" id="KW-0479">Metal-binding</keyword>